<accession>A0A1G2KLG4</accession>
<keyword evidence="1" id="KW-1133">Transmembrane helix</keyword>
<comment type="caution">
    <text evidence="2">The sequence shown here is derived from an EMBL/GenBank/DDBJ whole genome shotgun (WGS) entry which is preliminary data.</text>
</comment>
<feature type="transmembrane region" description="Helical" evidence="1">
    <location>
        <begin position="7"/>
        <end position="30"/>
    </location>
</feature>
<proteinExistence type="predicted"/>
<evidence type="ECO:0000313" key="3">
    <source>
        <dbReference type="Proteomes" id="UP000177362"/>
    </source>
</evidence>
<dbReference type="EMBL" id="MHQJ01000052">
    <property type="protein sequence ID" value="OHA00297.1"/>
    <property type="molecule type" value="Genomic_DNA"/>
</dbReference>
<name>A0A1G2KLG4_9BACT</name>
<sequence>MEIIKKNITLVLGISIPILMILFVAGSIYLPGLFIKPHFNFLYVSGDDYYYNYNNGQQYSVQNDRLVKNEIKQPENVNYNPPRGESKLYLYDVTKNESKEISFVDAQNLNLDSGVKSPDDFEVVYGSRDDGFFPFFWGGGTDYNARYLKGHNVSKKLNLQLNGSSYYNNFRFLGWIK</sequence>
<dbReference type="Proteomes" id="UP000177362">
    <property type="component" value="Unassembled WGS sequence"/>
</dbReference>
<dbReference type="AlphaFoldDB" id="A0A1G2KLG4"/>
<organism evidence="2 3">
    <name type="scientific">Candidatus Sungbacteria bacterium RIFCSPHIGHO2_02_FULL_49_12</name>
    <dbReference type="NCBI Taxonomy" id="1802271"/>
    <lineage>
        <taxon>Bacteria</taxon>
        <taxon>Candidatus Sungiibacteriota</taxon>
    </lineage>
</organism>
<keyword evidence="1" id="KW-0812">Transmembrane</keyword>
<gene>
    <name evidence="2" type="ORF">A3C11_00815</name>
</gene>
<protein>
    <submittedName>
        <fullName evidence="2">Uncharacterized protein</fullName>
    </submittedName>
</protein>
<evidence type="ECO:0000313" key="2">
    <source>
        <dbReference type="EMBL" id="OHA00297.1"/>
    </source>
</evidence>
<dbReference type="STRING" id="1802271.A3C11_00815"/>
<keyword evidence="1" id="KW-0472">Membrane</keyword>
<evidence type="ECO:0000256" key="1">
    <source>
        <dbReference type="SAM" id="Phobius"/>
    </source>
</evidence>
<reference evidence="2 3" key="1">
    <citation type="journal article" date="2016" name="Nat. Commun.">
        <title>Thousands of microbial genomes shed light on interconnected biogeochemical processes in an aquifer system.</title>
        <authorList>
            <person name="Anantharaman K."/>
            <person name="Brown C.T."/>
            <person name="Hug L.A."/>
            <person name="Sharon I."/>
            <person name="Castelle C.J."/>
            <person name="Probst A.J."/>
            <person name="Thomas B.C."/>
            <person name="Singh A."/>
            <person name="Wilkins M.J."/>
            <person name="Karaoz U."/>
            <person name="Brodie E.L."/>
            <person name="Williams K.H."/>
            <person name="Hubbard S.S."/>
            <person name="Banfield J.F."/>
        </authorList>
    </citation>
    <scope>NUCLEOTIDE SEQUENCE [LARGE SCALE GENOMIC DNA]</scope>
</reference>